<proteinExistence type="predicted"/>
<keyword evidence="8" id="KW-1185">Reference proteome</keyword>
<evidence type="ECO:0000256" key="2">
    <source>
        <dbReference type="ARBA" id="ARBA00023136"/>
    </source>
</evidence>
<protein>
    <submittedName>
        <fullName evidence="7">Outer membrane protein</fullName>
    </submittedName>
</protein>
<evidence type="ECO:0000313" key="8">
    <source>
        <dbReference type="Proteomes" id="UP000244932"/>
    </source>
</evidence>
<dbReference type="PRINTS" id="PR01021">
    <property type="entry name" value="OMPADOMAIN"/>
</dbReference>
<dbReference type="RefSeq" id="WP_162844913.1">
    <property type="nucleotide sequence ID" value="NZ_OMKW01000003.1"/>
</dbReference>
<dbReference type="PROSITE" id="PS51123">
    <property type="entry name" value="OMPA_2"/>
    <property type="match status" value="1"/>
</dbReference>
<keyword evidence="3" id="KW-0998">Cell outer membrane</keyword>
<dbReference type="GO" id="GO:0009279">
    <property type="term" value="C:cell outer membrane"/>
    <property type="evidence" value="ECO:0007669"/>
    <property type="project" value="UniProtKB-SubCell"/>
</dbReference>
<dbReference type="Pfam" id="PF00691">
    <property type="entry name" value="OmpA"/>
    <property type="match status" value="1"/>
</dbReference>
<dbReference type="SUPFAM" id="SSF103088">
    <property type="entry name" value="OmpA-like"/>
    <property type="match status" value="1"/>
</dbReference>
<feature type="chain" id="PRO_5015346828" evidence="5">
    <location>
        <begin position="20"/>
        <end position="144"/>
    </location>
</feature>
<comment type="subcellular location">
    <subcellularLocation>
        <location evidence="1">Cell outer membrane</location>
    </subcellularLocation>
</comment>
<organism evidence="7 8">
    <name type="scientific">Pontivivens insulae</name>
    <dbReference type="NCBI Taxonomy" id="1639689"/>
    <lineage>
        <taxon>Bacteria</taxon>
        <taxon>Pseudomonadati</taxon>
        <taxon>Pseudomonadota</taxon>
        <taxon>Alphaproteobacteria</taxon>
        <taxon>Rhodobacterales</taxon>
        <taxon>Paracoccaceae</taxon>
        <taxon>Pontivivens</taxon>
    </lineage>
</organism>
<keyword evidence="2 4" id="KW-0472">Membrane</keyword>
<evidence type="ECO:0000256" key="5">
    <source>
        <dbReference type="SAM" id="SignalP"/>
    </source>
</evidence>
<reference evidence="7 8" key="1">
    <citation type="submission" date="2018-03" db="EMBL/GenBank/DDBJ databases">
        <authorList>
            <person name="Keele B.F."/>
        </authorList>
    </citation>
    <scope>NUCLEOTIDE SEQUENCE [LARGE SCALE GENOMIC DNA]</scope>
    <source>
        <strain evidence="7 8">CeCT 8812</strain>
    </source>
</reference>
<evidence type="ECO:0000259" key="6">
    <source>
        <dbReference type="PROSITE" id="PS51123"/>
    </source>
</evidence>
<dbReference type="InterPro" id="IPR006664">
    <property type="entry name" value="OMP_bac"/>
</dbReference>
<dbReference type="PROSITE" id="PS51257">
    <property type="entry name" value="PROKAR_LIPOPROTEIN"/>
    <property type="match status" value="1"/>
</dbReference>
<keyword evidence="5" id="KW-0732">Signal</keyword>
<gene>
    <name evidence="7" type="ORF">POI8812_02659</name>
</gene>
<accession>A0A2R8ADJ4</accession>
<dbReference type="InterPro" id="IPR006665">
    <property type="entry name" value="OmpA-like"/>
</dbReference>
<evidence type="ECO:0000256" key="3">
    <source>
        <dbReference type="ARBA" id="ARBA00023237"/>
    </source>
</evidence>
<dbReference type="InterPro" id="IPR036737">
    <property type="entry name" value="OmpA-like_sf"/>
</dbReference>
<dbReference type="AlphaFoldDB" id="A0A2R8ADJ4"/>
<evidence type="ECO:0000256" key="1">
    <source>
        <dbReference type="ARBA" id="ARBA00004442"/>
    </source>
</evidence>
<dbReference type="Proteomes" id="UP000244932">
    <property type="component" value="Unassembled WGS sequence"/>
</dbReference>
<feature type="signal peptide" evidence="5">
    <location>
        <begin position="1"/>
        <end position="19"/>
    </location>
</feature>
<sequence>MKPVSFAAFAAVGILAACAQQEEIVLIEEPVVAAPATQYTVYFGFDSAALTELGAETVGTAAAAAMTTASSSISVIGHTDTVGSVDYNQGLSERRAATVSTALVGEGVNPAIITSAGRSETELAVATADNVREPRNRRVEITLN</sequence>
<dbReference type="PANTHER" id="PTHR30329">
    <property type="entry name" value="STATOR ELEMENT OF FLAGELLAR MOTOR COMPLEX"/>
    <property type="match status" value="1"/>
</dbReference>
<evidence type="ECO:0000313" key="7">
    <source>
        <dbReference type="EMBL" id="SPF30323.1"/>
    </source>
</evidence>
<name>A0A2R8ADJ4_9RHOB</name>
<dbReference type="InterPro" id="IPR050330">
    <property type="entry name" value="Bact_OuterMem_StrucFunc"/>
</dbReference>
<dbReference type="CDD" id="cd07185">
    <property type="entry name" value="OmpA_C-like"/>
    <property type="match status" value="1"/>
</dbReference>
<feature type="domain" description="OmpA-like" evidence="6">
    <location>
        <begin position="30"/>
        <end position="144"/>
    </location>
</feature>
<evidence type="ECO:0000256" key="4">
    <source>
        <dbReference type="PROSITE-ProRule" id="PRU00473"/>
    </source>
</evidence>
<dbReference type="Gene3D" id="3.30.1330.60">
    <property type="entry name" value="OmpA-like domain"/>
    <property type="match status" value="1"/>
</dbReference>
<dbReference type="PANTHER" id="PTHR30329:SF21">
    <property type="entry name" value="LIPOPROTEIN YIAD-RELATED"/>
    <property type="match status" value="1"/>
</dbReference>
<dbReference type="EMBL" id="OMKW01000003">
    <property type="protein sequence ID" value="SPF30323.1"/>
    <property type="molecule type" value="Genomic_DNA"/>
</dbReference>